<dbReference type="Proteomes" id="UP000053171">
    <property type="component" value="Unassembled WGS sequence"/>
</dbReference>
<dbReference type="AlphaFoldDB" id="A0A199NQF5"/>
<name>A0A199NQF5_9MICC</name>
<evidence type="ECO:0000313" key="2">
    <source>
        <dbReference type="EMBL" id="OIJ35494.1"/>
    </source>
</evidence>
<dbReference type="EMBL" id="LJBJ02000023">
    <property type="protein sequence ID" value="OAX51334.1"/>
    <property type="molecule type" value="Genomic_DNA"/>
</dbReference>
<dbReference type="SUPFAM" id="SSF109854">
    <property type="entry name" value="DinB/YfiT-like putative metalloenzymes"/>
    <property type="match status" value="1"/>
</dbReference>
<keyword evidence="3" id="KW-1185">Reference proteome</keyword>
<reference evidence="3" key="1">
    <citation type="submission" date="2016-04" db="EMBL/GenBank/DDBJ databases">
        <authorList>
            <person name="Waterworth S."/>
            <person name="Matcher G."/>
        </authorList>
    </citation>
    <scope>NUCLEOTIDE SEQUENCE [LARGE SCALE GENOMIC DNA]</scope>
    <source>
        <strain evidence="3">RuSp02-3</strain>
    </source>
</reference>
<gene>
    <name evidence="1" type="ORF">AN277_0209410</name>
    <name evidence="2" type="ORF">BK826_07045</name>
</gene>
<reference evidence="1" key="2">
    <citation type="submission" date="2016-04" db="EMBL/GenBank/DDBJ databases">
        <authorList>
            <person name="Evans L.H."/>
            <person name="Alamgir A."/>
            <person name="Owens N."/>
            <person name="Weber N.D."/>
            <person name="Virtaneva K."/>
            <person name="Barbian K."/>
            <person name="Babar A."/>
            <person name="Rosenke K."/>
        </authorList>
    </citation>
    <scope>NUCLEOTIDE SEQUENCE [LARGE SCALE GENOMIC DNA]</scope>
    <source>
        <strain evidence="1">RUTW2-3</strain>
    </source>
</reference>
<proteinExistence type="predicted"/>
<dbReference type="GeneID" id="61262632"/>
<dbReference type="STRING" id="37923.BK826_07045"/>
<comment type="caution">
    <text evidence="1">The sequence shown here is derived from an EMBL/GenBank/DDBJ whole genome shotgun (WGS) entry which is preliminary data.</text>
</comment>
<dbReference type="Gene3D" id="1.20.120.450">
    <property type="entry name" value="dinb family like domain"/>
    <property type="match status" value="1"/>
</dbReference>
<organism evidence="1 3">
    <name type="scientific">Rothia kristinae</name>
    <dbReference type="NCBI Taxonomy" id="37923"/>
    <lineage>
        <taxon>Bacteria</taxon>
        <taxon>Bacillati</taxon>
        <taxon>Actinomycetota</taxon>
        <taxon>Actinomycetes</taxon>
        <taxon>Micrococcales</taxon>
        <taxon>Micrococcaceae</taxon>
        <taxon>Rothia</taxon>
    </lineage>
</organism>
<dbReference type="RefSeq" id="WP_061225877.1">
    <property type="nucleotide sequence ID" value="NZ_CP065738.1"/>
</dbReference>
<accession>A0A199NQF5</accession>
<dbReference type="InterPro" id="IPR007061">
    <property type="entry name" value="MST-like"/>
</dbReference>
<dbReference type="Pfam" id="PF04978">
    <property type="entry name" value="MST"/>
    <property type="match status" value="1"/>
</dbReference>
<evidence type="ECO:0000313" key="4">
    <source>
        <dbReference type="Proteomes" id="UP000179540"/>
    </source>
</evidence>
<dbReference type="EMBL" id="MODZ01000008">
    <property type="protein sequence ID" value="OIJ35494.1"/>
    <property type="molecule type" value="Genomic_DNA"/>
</dbReference>
<dbReference type="Proteomes" id="UP000179540">
    <property type="component" value="Unassembled WGS sequence"/>
</dbReference>
<sequence>MSGRAIDGQGRAEPSGIGDELSLLMQFLEFHRATVAWKCSDVDDQRLRQKLPPSELSLAGLLNHLAFVEDYWFSHVVASAPLREPWVSMPWGRDPDAEFHQAHKLTGIGLRRRWGEACDRSRDVLDGLIAGGSHLETAYRRPGDSSPRSLRWILLHMIEEYARHNGHADLLREAVDGLTGE</sequence>
<dbReference type="InterPro" id="IPR034660">
    <property type="entry name" value="DinB/YfiT-like"/>
</dbReference>
<evidence type="ECO:0000313" key="1">
    <source>
        <dbReference type="EMBL" id="OAX51334.1"/>
    </source>
</evidence>
<protein>
    <recommendedName>
        <fullName evidence="5">Mini-circle protein</fullName>
    </recommendedName>
</protein>
<evidence type="ECO:0008006" key="5">
    <source>
        <dbReference type="Google" id="ProtNLM"/>
    </source>
</evidence>
<evidence type="ECO:0000313" key="3">
    <source>
        <dbReference type="Proteomes" id="UP000053171"/>
    </source>
</evidence>
<reference evidence="2 4" key="4">
    <citation type="submission" date="2016-10" db="EMBL/GenBank/DDBJ databases">
        <title>Draft genome sequence of strain LCT isolated from the Shenzhou X spacecraft of China.</title>
        <authorList>
            <person name="Huang B."/>
        </authorList>
    </citation>
    <scope>NUCLEOTIDE SEQUENCE [LARGE SCALE GENOMIC DNA]</scope>
    <source>
        <strain evidence="2 4">LCT-H5</strain>
    </source>
</reference>
<reference evidence="1 3" key="3">
    <citation type="submission" date="2016-06" db="EMBL/GenBank/DDBJ databases">
        <title>Identification of putative biosynthetic pathways for the production of bioactive secondary metabolites by the marine actinomycete Kocuria kristinae RUTW2-3.</title>
        <authorList>
            <person name="Waterworth S.C."/>
            <person name="Walmsley T.A."/>
            <person name="Matongo T."/>
            <person name="Davies-Coleman M.T."/>
            <person name="Dorrington R.A."/>
        </authorList>
    </citation>
    <scope>NUCLEOTIDE SEQUENCE [LARGE SCALE GENOMIC DNA]</scope>
    <source>
        <strain evidence="3">RuSp02-3</strain>
        <strain evidence="1">RUTW2-3</strain>
    </source>
</reference>